<proteinExistence type="predicted"/>
<name>A0A9N9G1F9_9GLOM</name>
<gene>
    <name evidence="1" type="ORF">RFULGI_LOCUS5725</name>
</gene>
<keyword evidence="2" id="KW-1185">Reference proteome</keyword>
<organism evidence="1 2">
    <name type="scientific">Racocetra fulgida</name>
    <dbReference type="NCBI Taxonomy" id="60492"/>
    <lineage>
        <taxon>Eukaryota</taxon>
        <taxon>Fungi</taxon>
        <taxon>Fungi incertae sedis</taxon>
        <taxon>Mucoromycota</taxon>
        <taxon>Glomeromycotina</taxon>
        <taxon>Glomeromycetes</taxon>
        <taxon>Diversisporales</taxon>
        <taxon>Gigasporaceae</taxon>
        <taxon>Racocetra</taxon>
    </lineage>
</organism>
<feature type="non-terminal residue" evidence="1">
    <location>
        <position position="364"/>
    </location>
</feature>
<protein>
    <submittedName>
        <fullName evidence="1">10818_t:CDS:1</fullName>
    </submittedName>
</protein>
<dbReference type="Proteomes" id="UP000789396">
    <property type="component" value="Unassembled WGS sequence"/>
</dbReference>
<comment type="caution">
    <text evidence="1">The sequence shown here is derived from an EMBL/GenBank/DDBJ whole genome shotgun (WGS) entry which is preliminary data.</text>
</comment>
<evidence type="ECO:0000313" key="2">
    <source>
        <dbReference type="Proteomes" id="UP000789396"/>
    </source>
</evidence>
<dbReference type="OrthoDB" id="2392513at2759"/>
<accession>A0A9N9G1F9</accession>
<sequence length="364" mass="42339">NTRLSSLLSESNNTSFHDCDNDFVNSNTSFSEYDDNFEKLSVPTFHYDKNQNDPDIIHQKSYHYSSDGIYKAYKVASIIQLEILKKKYLQHVFYRQDVYNAIYKLHQNDNERSDSVSLFDRLFEKMSSDPRWKIFIRYTGNEHQLSEDIVDEPQATLKAILDNTNMSKIIEKWRIHRIGGLSYKKNLVVLLNDRTYIYEFLDNSLVLTALESSSEYIIQANDTLQSLQNFQSTGYQSNIQHVISQKNKFGIAFSTAKMVINVALETKCDNKLIQLLKTFILIKQNSCNKNDNSEEAESSKNNLNSDNIITLQQDLIEQTNNPHVTKIQTQDHNTSACYVEHQVTIKKSVQILKKTNLYVYIYRS</sequence>
<dbReference type="EMBL" id="CAJVPZ010006803">
    <property type="protein sequence ID" value="CAG8577989.1"/>
    <property type="molecule type" value="Genomic_DNA"/>
</dbReference>
<dbReference type="AlphaFoldDB" id="A0A9N9G1F9"/>
<evidence type="ECO:0000313" key="1">
    <source>
        <dbReference type="EMBL" id="CAG8577989.1"/>
    </source>
</evidence>
<reference evidence="1" key="1">
    <citation type="submission" date="2021-06" db="EMBL/GenBank/DDBJ databases">
        <authorList>
            <person name="Kallberg Y."/>
            <person name="Tangrot J."/>
            <person name="Rosling A."/>
        </authorList>
    </citation>
    <scope>NUCLEOTIDE SEQUENCE</scope>
    <source>
        <strain evidence="1">IN212</strain>
    </source>
</reference>